<keyword evidence="3 4" id="KW-0175">Coiled coil</keyword>
<evidence type="ECO:0000256" key="1">
    <source>
        <dbReference type="ARBA" id="ARBA00022490"/>
    </source>
</evidence>
<evidence type="ECO:0000256" key="5">
    <source>
        <dbReference type="SAM" id="MobiDB-lite"/>
    </source>
</evidence>
<accession>A0ABV0MKE3</accession>
<feature type="transmembrane region" description="Helical" evidence="6">
    <location>
        <begin position="229"/>
        <end position="249"/>
    </location>
</feature>
<evidence type="ECO:0000256" key="6">
    <source>
        <dbReference type="SAM" id="Phobius"/>
    </source>
</evidence>
<comment type="caution">
    <text evidence="8">The sequence shown here is derived from an EMBL/GenBank/DDBJ whole genome shotgun (WGS) entry which is preliminary data.</text>
</comment>
<organism evidence="8 9">
    <name type="scientific">Goodea atripinnis</name>
    <dbReference type="NCBI Taxonomy" id="208336"/>
    <lineage>
        <taxon>Eukaryota</taxon>
        <taxon>Metazoa</taxon>
        <taxon>Chordata</taxon>
        <taxon>Craniata</taxon>
        <taxon>Vertebrata</taxon>
        <taxon>Euteleostomi</taxon>
        <taxon>Actinopterygii</taxon>
        <taxon>Neopterygii</taxon>
        <taxon>Teleostei</taxon>
        <taxon>Neoteleostei</taxon>
        <taxon>Acanthomorphata</taxon>
        <taxon>Ovalentaria</taxon>
        <taxon>Atherinomorphae</taxon>
        <taxon>Cyprinodontiformes</taxon>
        <taxon>Goodeidae</taxon>
        <taxon>Goodea</taxon>
    </lineage>
</organism>
<dbReference type="SUPFAM" id="SSF46579">
    <property type="entry name" value="Prefoldin"/>
    <property type="match status" value="1"/>
</dbReference>
<feature type="region of interest" description="Disordered" evidence="5">
    <location>
        <begin position="1"/>
        <end position="39"/>
    </location>
</feature>
<gene>
    <name evidence="8" type="ORF">GOODEAATRI_024406</name>
</gene>
<evidence type="ECO:0000256" key="3">
    <source>
        <dbReference type="ARBA" id="ARBA00023054"/>
    </source>
</evidence>
<dbReference type="InterPro" id="IPR056532">
    <property type="entry name" value="KIF21A/B_hel_2"/>
</dbReference>
<proteinExistence type="predicted"/>
<evidence type="ECO:0000256" key="4">
    <source>
        <dbReference type="SAM" id="Coils"/>
    </source>
</evidence>
<keyword evidence="9" id="KW-1185">Reference proteome</keyword>
<evidence type="ECO:0000259" key="7">
    <source>
        <dbReference type="Pfam" id="PF23203"/>
    </source>
</evidence>
<dbReference type="CDD" id="cd22263">
    <property type="entry name" value="Rcc_KIF21A"/>
    <property type="match status" value="1"/>
</dbReference>
<feature type="domain" description="KIF21A/B second helical" evidence="7">
    <location>
        <begin position="43"/>
        <end position="145"/>
    </location>
</feature>
<sequence length="252" mass="29200">RVVRKVNLPEAVQDSTHRPPSGRMYPSSNTASNGTRRTGGVYSTRIARNKWQNLERRITDVIMQRMTISNMEADMNRLLKQREELTKRKEKVIRKRERLLREGLEAEKTVLPLNEEVDALTANIDYINDSIADCQANIMQMEETKGLQAAQRESQVKVMEGRLKQTEITSATQNQLLFHMLKEKAEFNPELDALLGNALQGTTGFTAQNFSSNRGIFLKIFNFILENKMLICLFFLFFFLCLRLIWIHWPAF</sequence>
<dbReference type="Proteomes" id="UP001476798">
    <property type="component" value="Unassembled WGS sequence"/>
</dbReference>
<reference evidence="8 9" key="1">
    <citation type="submission" date="2021-06" db="EMBL/GenBank/DDBJ databases">
        <authorList>
            <person name="Palmer J.M."/>
        </authorList>
    </citation>
    <scope>NUCLEOTIDE SEQUENCE [LARGE SCALE GENOMIC DNA]</scope>
    <source>
        <strain evidence="8 9">GA_2019</strain>
        <tissue evidence="8">Muscle</tissue>
    </source>
</reference>
<keyword evidence="1" id="KW-0963">Cytoplasm</keyword>
<evidence type="ECO:0000313" key="8">
    <source>
        <dbReference type="EMBL" id="MEQ2159571.1"/>
    </source>
</evidence>
<keyword evidence="2" id="KW-0493">Microtubule</keyword>
<dbReference type="EMBL" id="JAHRIO010002726">
    <property type="protein sequence ID" value="MEQ2159571.1"/>
    <property type="molecule type" value="Genomic_DNA"/>
</dbReference>
<keyword evidence="6" id="KW-0472">Membrane</keyword>
<dbReference type="PANTHER" id="PTHR47969:SF28">
    <property type="entry name" value="KINESIN-LIKE PROTEIN KIF21B"/>
    <property type="match status" value="1"/>
</dbReference>
<keyword evidence="6" id="KW-1133">Transmembrane helix</keyword>
<dbReference type="PANTHER" id="PTHR47969">
    <property type="entry name" value="CHROMOSOME-ASSOCIATED KINESIN KIF4A-RELATED"/>
    <property type="match status" value="1"/>
</dbReference>
<protein>
    <recommendedName>
        <fullName evidence="7">KIF21A/B second helical domain-containing protein</fullName>
    </recommendedName>
</protein>
<dbReference type="Pfam" id="PF23203">
    <property type="entry name" value="KIF21A"/>
    <property type="match status" value="1"/>
</dbReference>
<feature type="non-terminal residue" evidence="8">
    <location>
        <position position="1"/>
    </location>
</feature>
<name>A0ABV0MKE3_9TELE</name>
<evidence type="ECO:0000256" key="2">
    <source>
        <dbReference type="ARBA" id="ARBA00022701"/>
    </source>
</evidence>
<dbReference type="InterPro" id="IPR027640">
    <property type="entry name" value="Kinesin-like_fam"/>
</dbReference>
<feature type="coiled-coil region" evidence="4">
    <location>
        <begin position="68"/>
        <end position="102"/>
    </location>
</feature>
<evidence type="ECO:0000313" key="9">
    <source>
        <dbReference type="Proteomes" id="UP001476798"/>
    </source>
</evidence>
<keyword evidence="6" id="KW-0812">Transmembrane</keyword>
<feature type="compositionally biased region" description="Polar residues" evidence="5">
    <location>
        <begin position="26"/>
        <end position="36"/>
    </location>
</feature>